<feature type="transmembrane region" description="Helical" evidence="1">
    <location>
        <begin position="181"/>
        <end position="199"/>
    </location>
</feature>
<sequence length="279" mass="30868">MLLKVGLDCLILSLSHRRLHTSFIGICGLSVFLVDVALSCAVGAVWVLGPASPQVSTCFFLAHASAMFSALPLPVLGLGLLDYACFHSAPYRTPWYCMLTLVVWVLAGVHSYCSAFTGLIEVEYGRGRNALGCAVQDSALVVYFSVGIFIHSLIYRYTNLKQLKADEEKDLLGETKWQSPPLYLSLTLGFGTTWASYLFMGVACELLGLAVPAYISVNILWLKCADSLLVGLMFWLRSDWLGPYSDPPDELCQWQVYWHLSRGHYAFGCQKLELVDSPC</sequence>
<feature type="transmembrane region" description="Helical" evidence="1">
    <location>
        <begin position="21"/>
        <end position="48"/>
    </location>
</feature>
<reference evidence="2" key="3">
    <citation type="submission" date="2025-09" db="UniProtKB">
        <authorList>
            <consortium name="Ensembl"/>
        </authorList>
    </citation>
    <scope>IDENTIFICATION</scope>
</reference>
<evidence type="ECO:0000313" key="3">
    <source>
        <dbReference type="Proteomes" id="UP000265140"/>
    </source>
</evidence>
<feature type="transmembrane region" description="Helical" evidence="1">
    <location>
        <begin position="211"/>
        <end position="236"/>
    </location>
</feature>
<evidence type="ECO:0000256" key="1">
    <source>
        <dbReference type="SAM" id="Phobius"/>
    </source>
</evidence>
<organism evidence="2 3">
    <name type="scientific">Esox lucius</name>
    <name type="common">Northern pike</name>
    <dbReference type="NCBI Taxonomy" id="8010"/>
    <lineage>
        <taxon>Eukaryota</taxon>
        <taxon>Metazoa</taxon>
        <taxon>Chordata</taxon>
        <taxon>Craniata</taxon>
        <taxon>Vertebrata</taxon>
        <taxon>Euteleostomi</taxon>
        <taxon>Actinopterygii</taxon>
        <taxon>Neopterygii</taxon>
        <taxon>Teleostei</taxon>
        <taxon>Protacanthopterygii</taxon>
        <taxon>Esociformes</taxon>
        <taxon>Esocidae</taxon>
        <taxon>Esox</taxon>
    </lineage>
</organism>
<dbReference type="GO" id="GO:0005886">
    <property type="term" value="C:plasma membrane"/>
    <property type="evidence" value="ECO:0007669"/>
    <property type="project" value="TreeGrafter"/>
</dbReference>
<keyword evidence="1" id="KW-0812">Transmembrane</keyword>
<reference evidence="2" key="2">
    <citation type="submission" date="2025-08" db="UniProtKB">
        <authorList>
            <consortium name="Ensembl"/>
        </authorList>
    </citation>
    <scope>IDENTIFICATION</scope>
</reference>
<feature type="transmembrane region" description="Helical" evidence="1">
    <location>
        <begin position="95"/>
        <end position="120"/>
    </location>
</feature>
<accession>A0AAY5KEJ7</accession>
<reference evidence="2 3" key="1">
    <citation type="submission" date="2020-02" db="EMBL/GenBank/DDBJ databases">
        <title>Esox lucius (northern pike) genome, fEsoLuc1, primary haplotype.</title>
        <authorList>
            <person name="Myers G."/>
            <person name="Karagic N."/>
            <person name="Meyer A."/>
            <person name="Pippel M."/>
            <person name="Reichard M."/>
            <person name="Winkler S."/>
            <person name="Tracey A."/>
            <person name="Sims Y."/>
            <person name="Howe K."/>
            <person name="Rhie A."/>
            <person name="Formenti G."/>
            <person name="Durbin R."/>
            <person name="Fedrigo O."/>
            <person name="Jarvis E.D."/>
        </authorList>
    </citation>
    <scope>NUCLEOTIDE SEQUENCE [LARGE SCALE GENOMIC DNA]</scope>
</reference>
<dbReference type="Ensembl" id="ENSELUT00000111879.1">
    <property type="protein sequence ID" value="ENSELUP00000086670.1"/>
    <property type="gene ID" value="ENSELUG00000036871.1"/>
</dbReference>
<evidence type="ECO:0008006" key="4">
    <source>
        <dbReference type="Google" id="ProtNLM"/>
    </source>
</evidence>
<dbReference type="GO" id="GO:0043235">
    <property type="term" value="C:receptor complex"/>
    <property type="evidence" value="ECO:0007669"/>
    <property type="project" value="TreeGrafter"/>
</dbReference>
<gene>
    <name evidence="2" type="primary">TLCD3B</name>
</gene>
<proteinExistence type="predicted"/>
<dbReference type="Proteomes" id="UP000265140">
    <property type="component" value="Chromosome 12"/>
</dbReference>
<feature type="transmembrane region" description="Helical" evidence="1">
    <location>
        <begin position="60"/>
        <end position="83"/>
    </location>
</feature>
<evidence type="ECO:0000313" key="2">
    <source>
        <dbReference type="Ensembl" id="ENSELUP00000086670.1"/>
    </source>
</evidence>
<dbReference type="PANTHER" id="PTHR15573">
    <property type="entry name" value="G-PROTEIN COUPLED RECEPTOR 160-RELATED"/>
    <property type="match status" value="1"/>
</dbReference>
<dbReference type="InterPro" id="IPR042353">
    <property type="entry name" value="GPR160"/>
</dbReference>
<name>A0AAY5KEJ7_ESOLU</name>
<keyword evidence="3" id="KW-1185">Reference proteome</keyword>
<feature type="transmembrane region" description="Helical" evidence="1">
    <location>
        <begin position="140"/>
        <end position="160"/>
    </location>
</feature>
<dbReference type="GeneTree" id="ENSGT01000000216541"/>
<keyword evidence="1" id="KW-0472">Membrane</keyword>
<keyword evidence="1" id="KW-1133">Transmembrane helix</keyword>
<dbReference type="PANTHER" id="PTHR15573:SF0">
    <property type="entry name" value="G-PROTEIN COUPLED RECEPTOR 160-RELATED"/>
    <property type="match status" value="1"/>
</dbReference>
<dbReference type="AlphaFoldDB" id="A0AAY5KEJ7"/>
<protein>
    <recommendedName>
        <fullName evidence="4">G-protein coupled receptors family 1 profile domain-containing protein</fullName>
    </recommendedName>
</protein>